<keyword evidence="3" id="KW-1185">Reference proteome</keyword>
<sequence length="252" mass="28993">MKMRDRCLHCRNRRSPAFSAASSAMTSCRFLLFFCSAILLSAATSSYGSRDGTQKSGKSSVFSLFNLKEKSRFWSEAVIRSDFDDLASSNPAKMGLINYTKAGNIANYLMLQEVDAMYLPVPVNFIFVGFEGKGNRDFKLNPDELERWFTKIDHIFEHTRVPQIGEVLTPFYKISVDKGQRHHLPIISHINYNDEKDALWQVDMDMMDVIFTSLVEYLELDSAYNIFVLNPKHDLKRAKYGYRCVLHVMLLL</sequence>
<protein>
    <submittedName>
        <fullName evidence="2">Uncharacterized protein</fullName>
    </submittedName>
</protein>
<dbReference type="EMBL" id="CAMGYJ010000010">
    <property type="protein sequence ID" value="CAI0553443.1"/>
    <property type="molecule type" value="Genomic_DNA"/>
</dbReference>
<keyword evidence="1" id="KW-0732">Signal</keyword>
<proteinExistence type="predicted"/>
<evidence type="ECO:0000313" key="2">
    <source>
        <dbReference type="EMBL" id="CAI0553443.1"/>
    </source>
</evidence>
<accession>A0AAV0RAU7</accession>
<reference evidence="2" key="1">
    <citation type="submission" date="2022-08" db="EMBL/GenBank/DDBJ databases">
        <authorList>
            <person name="Gutierrez-Valencia J."/>
        </authorList>
    </citation>
    <scope>NUCLEOTIDE SEQUENCE</scope>
</reference>
<gene>
    <name evidence="2" type="ORF">LITE_LOCUS46841</name>
</gene>
<organism evidence="2 3">
    <name type="scientific">Linum tenue</name>
    <dbReference type="NCBI Taxonomy" id="586396"/>
    <lineage>
        <taxon>Eukaryota</taxon>
        <taxon>Viridiplantae</taxon>
        <taxon>Streptophyta</taxon>
        <taxon>Embryophyta</taxon>
        <taxon>Tracheophyta</taxon>
        <taxon>Spermatophyta</taxon>
        <taxon>Magnoliopsida</taxon>
        <taxon>eudicotyledons</taxon>
        <taxon>Gunneridae</taxon>
        <taxon>Pentapetalae</taxon>
        <taxon>rosids</taxon>
        <taxon>fabids</taxon>
        <taxon>Malpighiales</taxon>
        <taxon>Linaceae</taxon>
        <taxon>Linum</taxon>
    </lineage>
</organism>
<dbReference type="PANTHER" id="PTHR31515:SF2">
    <property type="entry name" value="TRANSMEMBRANE PROTEIN"/>
    <property type="match status" value="1"/>
</dbReference>
<feature type="signal peptide" evidence="1">
    <location>
        <begin position="1"/>
        <end position="43"/>
    </location>
</feature>
<dbReference type="AlphaFoldDB" id="A0AAV0RAU7"/>
<dbReference type="PROSITE" id="PS51257">
    <property type="entry name" value="PROKAR_LIPOPROTEIN"/>
    <property type="match status" value="1"/>
</dbReference>
<comment type="caution">
    <text evidence="2">The sequence shown here is derived from an EMBL/GenBank/DDBJ whole genome shotgun (WGS) entry which is preliminary data.</text>
</comment>
<evidence type="ECO:0000256" key="1">
    <source>
        <dbReference type="SAM" id="SignalP"/>
    </source>
</evidence>
<evidence type="ECO:0000313" key="3">
    <source>
        <dbReference type="Proteomes" id="UP001154282"/>
    </source>
</evidence>
<name>A0AAV0RAU7_9ROSI</name>
<dbReference type="PANTHER" id="PTHR31515">
    <property type="entry name" value="TRANSMEMBRANE PROTEIN-RELATED"/>
    <property type="match status" value="1"/>
</dbReference>
<feature type="chain" id="PRO_5043370470" evidence="1">
    <location>
        <begin position="44"/>
        <end position="252"/>
    </location>
</feature>
<dbReference type="Proteomes" id="UP001154282">
    <property type="component" value="Unassembled WGS sequence"/>
</dbReference>